<keyword evidence="3" id="KW-0489">Methyltransferase</keyword>
<dbReference type="Gene3D" id="3.40.50.150">
    <property type="entry name" value="Vaccinia Virus protein VP39"/>
    <property type="match status" value="1"/>
</dbReference>
<dbReference type="InterPro" id="IPR029063">
    <property type="entry name" value="SAM-dependent_MTases_sf"/>
</dbReference>
<dbReference type="PANTHER" id="PTHR44068">
    <property type="entry name" value="ZGC:194242"/>
    <property type="match status" value="1"/>
</dbReference>
<evidence type="ECO:0000313" key="6">
    <source>
        <dbReference type="Proteomes" id="UP000613177"/>
    </source>
</evidence>
<dbReference type="AlphaFoldDB" id="A0A8H7STK1"/>
<name>A0A8H7STK1_9FUNG</name>
<comment type="similarity">
    <text evidence="2 3">Belongs to the class I-like SAM-binding methyltransferase superfamily. Erg6/SMT family.</text>
</comment>
<evidence type="ECO:0000259" key="4">
    <source>
        <dbReference type="PROSITE" id="PS51685"/>
    </source>
</evidence>
<dbReference type="GO" id="GO:0032259">
    <property type="term" value="P:methylation"/>
    <property type="evidence" value="ECO:0007669"/>
    <property type="project" value="UniProtKB-KW"/>
</dbReference>
<dbReference type="InterPro" id="IPR050447">
    <property type="entry name" value="Erg6_SMT_methyltransf"/>
</dbReference>
<protein>
    <recommendedName>
        <fullName evidence="4">SAM-dependent methyltransferase Erg6/SMT-type domain-containing protein</fullName>
    </recommendedName>
</protein>
<dbReference type="GO" id="GO:0005783">
    <property type="term" value="C:endoplasmic reticulum"/>
    <property type="evidence" value="ECO:0007669"/>
    <property type="project" value="TreeGrafter"/>
</dbReference>
<dbReference type="PANTHER" id="PTHR44068:SF1">
    <property type="entry name" value="HYPOTHETICAL LOC100005854"/>
    <property type="match status" value="1"/>
</dbReference>
<evidence type="ECO:0000256" key="3">
    <source>
        <dbReference type="PROSITE-ProRule" id="PRU01022"/>
    </source>
</evidence>
<reference evidence="5" key="1">
    <citation type="submission" date="2021-01" db="EMBL/GenBank/DDBJ databases">
        <title>Metabolic potential, ecology and presence of endohyphal bacteria is reflected in genomic diversity of Mucoromycotina.</title>
        <authorList>
            <person name="Muszewska A."/>
            <person name="Okrasinska A."/>
            <person name="Steczkiewicz K."/>
            <person name="Drgas O."/>
            <person name="Orlowska M."/>
            <person name="Perlinska-Lenart U."/>
            <person name="Aleksandrzak-Piekarczyk T."/>
            <person name="Szatraj K."/>
            <person name="Zielenkiewicz U."/>
            <person name="Pilsyk S."/>
            <person name="Malc E."/>
            <person name="Mieczkowski P."/>
            <person name="Kruszewska J.S."/>
            <person name="Biernat P."/>
            <person name="Pawlowska J."/>
        </authorList>
    </citation>
    <scope>NUCLEOTIDE SEQUENCE</scope>
    <source>
        <strain evidence="5">WA0000018081</strain>
    </source>
</reference>
<dbReference type="PROSITE" id="PS51685">
    <property type="entry name" value="SAM_MT_ERG6_SMT"/>
    <property type="match status" value="1"/>
</dbReference>
<evidence type="ECO:0000256" key="2">
    <source>
        <dbReference type="ARBA" id="ARBA00038188"/>
    </source>
</evidence>
<evidence type="ECO:0000313" key="5">
    <source>
        <dbReference type="EMBL" id="KAG2234255.1"/>
    </source>
</evidence>
<keyword evidence="3" id="KW-0949">S-adenosyl-L-methionine</keyword>
<evidence type="ECO:0000256" key="1">
    <source>
        <dbReference type="ARBA" id="ARBA00022679"/>
    </source>
</evidence>
<keyword evidence="1 3" id="KW-0808">Transferase</keyword>
<dbReference type="GO" id="GO:0006696">
    <property type="term" value="P:ergosterol biosynthetic process"/>
    <property type="evidence" value="ECO:0007669"/>
    <property type="project" value="TreeGrafter"/>
</dbReference>
<sequence>MSLATDNKNSEEIQMMRKLHGSLVLEETGFFKKVVQKNSLLNKDVSDSYNNNWKDSNELEDNDKHVENRRHQAQNMTNAFYDLVTDFYEYGWGQSFHFAKLYKGDTFEENINRHEAYLALKLGLKKGMRVLDTGCGVGGPLREIVKFSNGAHVTGINNNSYQLQRCEAYSIKYGLSDYTDFIKGDFTKMPIEDETFDSVFSVEATVHAPHLEQVYGEIYRVLKPGGRFACYEWCTTDVYDENDISMKKVVHAIEQGNSISKLYTTKECIKALETVGFKVLEQADIGIVDNATQPWYNTLKMTDSGLRGFLRSPNGRFYTDTLLTFLNKFNLVPSGVLETSRLLNDAADNLVAGGEMGIFTPMFFFAVEKPVNANTFVATAV</sequence>
<dbReference type="Pfam" id="PF13847">
    <property type="entry name" value="Methyltransf_31"/>
    <property type="match status" value="1"/>
</dbReference>
<proteinExistence type="inferred from homology"/>
<comment type="caution">
    <text evidence="5">The sequence shown here is derived from an EMBL/GenBank/DDBJ whole genome shotgun (WGS) entry which is preliminary data.</text>
</comment>
<dbReference type="CDD" id="cd02440">
    <property type="entry name" value="AdoMet_MTases"/>
    <property type="match status" value="1"/>
</dbReference>
<dbReference type="InterPro" id="IPR013705">
    <property type="entry name" value="Sterol_MeTrfase_C"/>
</dbReference>
<dbReference type="Proteomes" id="UP000613177">
    <property type="component" value="Unassembled WGS sequence"/>
</dbReference>
<feature type="domain" description="SAM-dependent methyltransferase Erg6/SMT-type" evidence="4">
    <location>
        <begin position="80"/>
        <end position="370"/>
    </location>
</feature>
<dbReference type="Pfam" id="PF08498">
    <property type="entry name" value="Sterol_MT_C"/>
    <property type="match status" value="1"/>
</dbReference>
<dbReference type="SUPFAM" id="SSF53335">
    <property type="entry name" value="S-adenosyl-L-methionine-dependent methyltransferases"/>
    <property type="match status" value="1"/>
</dbReference>
<dbReference type="GO" id="GO:0003838">
    <property type="term" value="F:sterol 24-C-methyltransferase activity"/>
    <property type="evidence" value="ECO:0007669"/>
    <property type="project" value="TreeGrafter"/>
</dbReference>
<accession>A0A8H7STK1</accession>
<keyword evidence="6" id="KW-1185">Reference proteome</keyword>
<gene>
    <name evidence="5" type="ORF">INT48_002845</name>
</gene>
<dbReference type="InterPro" id="IPR025714">
    <property type="entry name" value="Methyltranfer_dom"/>
</dbReference>
<organism evidence="5 6">
    <name type="scientific">Thamnidium elegans</name>
    <dbReference type="NCBI Taxonomy" id="101142"/>
    <lineage>
        <taxon>Eukaryota</taxon>
        <taxon>Fungi</taxon>
        <taxon>Fungi incertae sedis</taxon>
        <taxon>Mucoromycota</taxon>
        <taxon>Mucoromycotina</taxon>
        <taxon>Mucoromycetes</taxon>
        <taxon>Mucorales</taxon>
        <taxon>Mucorineae</taxon>
        <taxon>Mucoraceae</taxon>
        <taxon>Thamnidium</taxon>
    </lineage>
</organism>
<dbReference type="OrthoDB" id="540004at2759"/>
<dbReference type="EMBL" id="JAEPRE010000057">
    <property type="protein sequence ID" value="KAG2234255.1"/>
    <property type="molecule type" value="Genomic_DNA"/>
</dbReference>
<dbReference type="InterPro" id="IPR030384">
    <property type="entry name" value="MeTrfase_SMT"/>
</dbReference>